<keyword evidence="1" id="KW-0808">Transferase</keyword>
<evidence type="ECO:0000313" key="8">
    <source>
        <dbReference type="EMBL" id="BAV32434.1"/>
    </source>
</evidence>
<dbReference type="Pfam" id="PF00069">
    <property type="entry name" value="Pkinase"/>
    <property type="match status" value="1"/>
</dbReference>
<reference evidence="8 9" key="1">
    <citation type="submission" date="2015-05" db="EMBL/GenBank/DDBJ databases">
        <title>Complete genome sequence of a sulfur-oxidizing gammaproteobacterium strain HA5.</title>
        <authorList>
            <person name="Miura A."/>
            <person name="Kojima H."/>
            <person name="Fukui M."/>
        </authorList>
    </citation>
    <scope>NUCLEOTIDE SEQUENCE [LARGE SCALE GENOMIC DNA]</scope>
    <source>
        <strain evidence="8 9">HA5</strain>
    </source>
</reference>
<evidence type="ECO:0000256" key="3">
    <source>
        <dbReference type="ARBA" id="ARBA00022777"/>
    </source>
</evidence>
<proteinExistence type="predicted"/>
<dbReference type="OrthoDB" id="9801841at2"/>
<evidence type="ECO:0000256" key="2">
    <source>
        <dbReference type="ARBA" id="ARBA00022741"/>
    </source>
</evidence>
<keyword evidence="4 5" id="KW-0067">ATP-binding</keyword>
<dbReference type="GO" id="GO:0005776">
    <property type="term" value="C:autophagosome"/>
    <property type="evidence" value="ECO:0007669"/>
    <property type="project" value="TreeGrafter"/>
</dbReference>
<feature type="domain" description="Protein kinase" evidence="7">
    <location>
        <begin position="16"/>
        <end position="299"/>
    </location>
</feature>
<evidence type="ECO:0000259" key="7">
    <source>
        <dbReference type="PROSITE" id="PS50011"/>
    </source>
</evidence>
<keyword evidence="3 8" id="KW-0418">Kinase</keyword>
<dbReference type="AlphaFoldDB" id="A0A1B4XC75"/>
<keyword evidence="9" id="KW-1185">Reference proteome</keyword>
<feature type="region of interest" description="Disordered" evidence="6">
    <location>
        <begin position="284"/>
        <end position="310"/>
    </location>
</feature>
<protein>
    <submittedName>
        <fullName evidence="8">Serine/threonine protein kinase</fullName>
    </submittedName>
</protein>
<dbReference type="InterPro" id="IPR008271">
    <property type="entry name" value="Ser/Thr_kinase_AS"/>
</dbReference>
<dbReference type="InterPro" id="IPR000719">
    <property type="entry name" value="Prot_kinase_dom"/>
</dbReference>
<dbReference type="InterPro" id="IPR045269">
    <property type="entry name" value="Atg1-like"/>
</dbReference>
<dbReference type="GO" id="GO:0004674">
    <property type="term" value="F:protein serine/threonine kinase activity"/>
    <property type="evidence" value="ECO:0007669"/>
    <property type="project" value="UniProtKB-KW"/>
</dbReference>
<feature type="binding site" evidence="5">
    <location>
        <position position="45"/>
    </location>
    <ligand>
        <name>ATP</name>
        <dbReference type="ChEBI" id="CHEBI:30616"/>
    </ligand>
</feature>
<dbReference type="InterPro" id="IPR011009">
    <property type="entry name" value="Kinase-like_dom_sf"/>
</dbReference>
<evidence type="ECO:0000256" key="4">
    <source>
        <dbReference type="ARBA" id="ARBA00022840"/>
    </source>
</evidence>
<dbReference type="KEGG" id="slim:SCL_0110"/>
<evidence type="ECO:0000256" key="6">
    <source>
        <dbReference type="SAM" id="MobiDB-lite"/>
    </source>
</evidence>
<dbReference type="PANTHER" id="PTHR24348:SF22">
    <property type="entry name" value="NON-SPECIFIC SERINE_THREONINE PROTEIN KINASE"/>
    <property type="match status" value="1"/>
</dbReference>
<dbReference type="SUPFAM" id="SSF56112">
    <property type="entry name" value="Protein kinase-like (PK-like)"/>
    <property type="match status" value="1"/>
</dbReference>
<dbReference type="InParanoid" id="A0A1B4XC75"/>
<dbReference type="GO" id="GO:0005524">
    <property type="term" value="F:ATP binding"/>
    <property type="evidence" value="ECO:0007669"/>
    <property type="project" value="UniProtKB-UniRule"/>
</dbReference>
<dbReference type="PROSITE" id="PS00108">
    <property type="entry name" value="PROTEIN_KINASE_ST"/>
    <property type="match status" value="1"/>
</dbReference>
<dbReference type="InterPro" id="IPR017441">
    <property type="entry name" value="Protein_kinase_ATP_BS"/>
</dbReference>
<dbReference type="EMBL" id="AP014879">
    <property type="protein sequence ID" value="BAV32434.1"/>
    <property type="molecule type" value="Genomic_DNA"/>
</dbReference>
<dbReference type="GO" id="GO:0000407">
    <property type="term" value="C:phagophore assembly site"/>
    <property type="evidence" value="ECO:0007669"/>
    <property type="project" value="TreeGrafter"/>
</dbReference>
<organism evidence="8 9">
    <name type="scientific">Sulfuricaulis limicola</name>
    <dbReference type="NCBI Taxonomy" id="1620215"/>
    <lineage>
        <taxon>Bacteria</taxon>
        <taxon>Pseudomonadati</taxon>
        <taxon>Pseudomonadota</taxon>
        <taxon>Gammaproteobacteria</taxon>
        <taxon>Acidiferrobacterales</taxon>
        <taxon>Acidiferrobacteraceae</taxon>
        <taxon>Sulfuricaulis</taxon>
    </lineage>
</organism>
<dbReference type="GO" id="GO:0005829">
    <property type="term" value="C:cytosol"/>
    <property type="evidence" value="ECO:0007669"/>
    <property type="project" value="TreeGrafter"/>
</dbReference>
<dbReference type="PROSITE" id="PS00107">
    <property type="entry name" value="PROTEIN_KINASE_ATP"/>
    <property type="match status" value="1"/>
</dbReference>
<keyword evidence="2 5" id="KW-0547">Nucleotide-binding</keyword>
<dbReference type="RefSeq" id="WP_096359114.1">
    <property type="nucleotide sequence ID" value="NZ_AP014879.1"/>
</dbReference>
<dbReference type="Gene3D" id="1.10.510.10">
    <property type="entry name" value="Transferase(Phosphotransferase) domain 1"/>
    <property type="match status" value="1"/>
</dbReference>
<dbReference type="SMART" id="SM00220">
    <property type="entry name" value="S_TKc"/>
    <property type="match status" value="1"/>
</dbReference>
<dbReference type="Proteomes" id="UP000243180">
    <property type="component" value="Chromosome"/>
</dbReference>
<evidence type="ECO:0000313" key="9">
    <source>
        <dbReference type="Proteomes" id="UP000243180"/>
    </source>
</evidence>
<gene>
    <name evidence="8" type="ORF">SCL_0110</name>
</gene>
<dbReference type="PANTHER" id="PTHR24348">
    <property type="entry name" value="SERINE/THREONINE-PROTEIN KINASE UNC-51-RELATED"/>
    <property type="match status" value="1"/>
</dbReference>
<dbReference type="PROSITE" id="PS50011">
    <property type="entry name" value="PROTEIN_KINASE_DOM"/>
    <property type="match status" value="1"/>
</dbReference>
<evidence type="ECO:0000256" key="5">
    <source>
        <dbReference type="PROSITE-ProRule" id="PRU10141"/>
    </source>
</evidence>
<sequence length="310" mass="35151">MKIENALPEGYQLHQYSIAKTIGGGGFSIVYLARNGQNGQWVVIKEYLPDKQAARVDGESVETLSHTTASTFNTGMKRFFDEAMALSKINHPNIVRVTDFFRENNTVYMVMNYEDGKDLRFYIKRHNGRMTEKFIRTVFPQLLQGLRELHDHNLLHLDIKPANVYLRPGGSPLLLDFGAAQSSFVNERRALPHTLTRGFAPIEQHTRGHIGPWTDLYAVGATMWACLCGKAPPPATKRAEKDTYKPAVRQFSSYYSRELLEAIDWCLQMDQLSRPQKVDALLDALNKPPSAPPEPEPLIERLKQKLPWGG</sequence>
<dbReference type="CDD" id="cd14014">
    <property type="entry name" value="STKc_PknB_like"/>
    <property type="match status" value="1"/>
</dbReference>
<evidence type="ECO:0000256" key="1">
    <source>
        <dbReference type="ARBA" id="ARBA00022679"/>
    </source>
</evidence>
<dbReference type="GO" id="GO:0016020">
    <property type="term" value="C:membrane"/>
    <property type="evidence" value="ECO:0007669"/>
    <property type="project" value="TreeGrafter"/>
</dbReference>
<keyword evidence="8" id="KW-0723">Serine/threonine-protein kinase</keyword>
<accession>A0A1B4XC75</accession>
<name>A0A1B4XC75_9GAMM</name>